<proteinExistence type="predicted"/>
<dbReference type="CDD" id="cd06222">
    <property type="entry name" value="RNase_H_like"/>
    <property type="match status" value="1"/>
</dbReference>
<dbReference type="InterPro" id="IPR053151">
    <property type="entry name" value="RNase_H-like"/>
</dbReference>
<dbReference type="Proteomes" id="UP000554482">
    <property type="component" value="Unassembled WGS sequence"/>
</dbReference>
<dbReference type="SUPFAM" id="SSF53098">
    <property type="entry name" value="Ribonuclease H-like"/>
    <property type="match status" value="1"/>
</dbReference>
<dbReference type="InterPro" id="IPR036397">
    <property type="entry name" value="RNaseH_sf"/>
</dbReference>
<dbReference type="GO" id="GO:0003964">
    <property type="term" value="F:RNA-directed DNA polymerase activity"/>
    <property type="evidence" value="ECO:0007669"/>
    <property type="project" value="UniProtKB-KW"/>
</dbReference>
<sequence length="102" mass="11391">MITTAELWGILKGLSLAWDEGSRQVSIETDSMASIQLINGASPLDPHYNLVLLIRNLLTKHVHCKIEHLWREGNFCADHLAKASTSEQPGLHILRDPPEGRN</sequence>
<dbReference type="Pfam" id="PF13456">
    <property type="entry name" value="RVT_3"/>
    <property type="match status" value="1"/>
</dbReference>
<dbReference type="Gene3D" id="3.30.420.10">
    <property type="entry name" value="Ribonuclease H-like superfamily/Ribonuclease H"/>
    <property type="match status" value="1"/>
</dbReference>
<reference evidence="2 3" key="1">
    <citation type="submission" date="2020-06" db="EMBL/GenBank/DDBJ databases">
        <title>Transcriptomic and genomic resources for Thalictrum thalictroides and T. hernandezii: Facilitating candidate gene discovery in an emerging model plant lineage.</title>
        <authorList>
            <person name="Arias T."/>
            <person name="Riano-Pachon D.M."/>
            <person name="Di Stilio V.S."/>
        </authorList>
    </citation>
    <scope>NUCLEOTIDE SEQUENCE [LARGE SCALE GENOMIC DNA]</scope>
    <source>
        <strain evidence="3">cv. WT478/WT964</strain>
        <tissue evidence="2">Leaves</tissue>
    </source>
</reference>
<gene>
    <name evidence="2" type="ORF">FRX31_009663</name>
</gene>
<evidence type="ECO:0000313" key="3">
    <source>
        <dbReference type="Proteomes" id="UP000554482"/>
    </source>
</evidence>
<dbReference type="PANTHER" id="PTHR47723:SF19">
    <property type="entry name" value="POLYNUCLEOTIDYL TRANSFERASE, RIBONUCLEASE H-LIKE SUPERFAMILY PROTEIN"/>
    <property type="match status" value="1"/>
</dbReference>
<dbReference type="GO" id="GO:0004523">
    <property type="term" value="F:RNA-DNA hybrid ribonuclease activity"/>
    <property type="evidence" value="ECO:0007669"/>
    <property type="project" value="InterPro"/>
</dbReference>
<dbReference type="InterPro" id="IPR002156">
    <property type="entry name" value="RNaseH_domain"/>
</dbReference>
<keyword evidence="3" id="KW-1185">Reference proteome</keyword>
<keyword evidence="2" id="KW-0808">Transferase</keyword>
<organism evidence="2 3">
    <name type="scientific">Thalictrum thalictroides</name>
    <name type="common">Rue-anemone</name>
    <name type="synonym">Anemone thalictroides</name>
    <dbReference type="NCBI Taxonomy" id="46969"/>
    <lineage>
        <taxon>Eukaryota</taxon>
        <taxon>Viridiplantae</taxon>
        <taxon>Streptophyta</taxon>
        <taxon>Embryophyta</taxon>
        <taxon>Tracheophyta</taxon>
        <taxon>Spermatophyta</taxon>
        <taxon>Magnoliopsida</taxon>
        <taxon>Ranunculales</taxon>
        <taxon>Ranunculaceae</taxon>
        <taxon>Thalictroideae</taxon>
        <taxon>Thalictrum</taxon>
    </lineage>
</organism>
<protein>
    <submittedName>
        <fullName evidence="2">Reverse transcriptase</fullName>
    </submittedName>
</protein>
<dbReference type="GO" id="GO:0003676">
    <property type="term" value="F:nucleic acid binding"/>
    <property type="evidence" value="ECO:0007669"/>
    <property type="project" value="InterPro"/>
</dbReference>
<keyword evidence="2" id="KW-0695">RNA-directed DNA polymerase</keyword>
<dbReference type="AlphaFoldDB" id="A0A7J6WUN2"/>
<keyword evidence="2" id="KW-0548">Nucleotidyltransferase</keyword>
<accession>A0A7J6WUN2</accession>
<evidence type="ECO:0000259" key="1">
    <source>
        <dbReference type="Pfam" id="PF13456"/>
    </source>
</evidence>
<dbReference type="EMBL" id="JABWDY010010341">
    <property type="protein sequence ID" value="KAF5200753.1"/>
    <property type="molecule type" value="Genomic_DNA"/>
</dbReference>
<feature type="domain" description="RNase H type-1" evidence="1">
    <location>
        <begin position="3"/>
        <end position="83"/>
    </location>
</feature>
<evidence type="ECO:0000313" key="2">
    <source>
        <dbReference type="EMBL" id="KAF5200753.1"/>
    </source>
</evidence>
<name>A0A7J6WUN2_THATH</name>
<dbReference type="PANTHER" id="PTHR47723">
    <property type="entry name" value="OS05G0353850 PROTEIN"/>
    <property type="match status" value="1"/>
</dbReference>
<comment type="caution">
    <text evidence="2">The sequence shown here is derived from an EMBL/GenBank/DDBJ whole genome shotgun (WGS) entry which is preliminary data.</text>
</comment>
<dbReference type="InterPro" id="IPR044730">
    <property type="entry name" value="RNase_H-like_dom_plant"/>
</dbReference>
<dbReference type="OrthoDB" id="1414482at2759"/>
<dbReference type="InterPro" id="IPR012337">
    <property type="entry name" value="RNaseH-like_sf"/>
</dbReference>